<accession>A0A1Q9ERG5</accession>
<dbReference type="EMBL" id="LSRX01000086">
    <property type="protein sequence ID" value="OLQ10010.1"/>
    <property type="molecule type" value="Genomic_DNA"/>
</dbReference>
<dbReference type="Proteomes" id="UP000186817">
    <property type="component" value="Unassembled WGS sequence"/>
</dbReference>
<organism evidence="2 3">
    <name type="scientific">Symbiodinium microadriaticum</name>
    <name type="common">Dinoflagellate</name>
    <name type="synonym">Zooxanthella microadriatica</name>
    <dbReference type="NCBI Taxonomy" id="2951"/>
    <lineage>
        <taxon>Eukaryota</taxon>
        <taxon>Sar</taxon>
        <taxon>Alveolata</taxon>
        <taxon>Dinophyceae</taxon>
        <taxon>Suessiales</taxon>
        <taxon>Symbiodiniaceae</taxon>
        <taxon>Symbiodinium</taxon>
    </lineage>
</organism>
<dbReference type="OrthoDB" id="445912at2759"/>
<keyword evidence="1" id="KW-0732">Signal</keyword>
<sequence length="274" mass="28580">MNMFKSPLHLVATITLATTTLQVLADALQAQAQAVLKQLVVQAQAVLKQLVAPVLEALVAQTALEVLEALVDVLEALEALAAVGPLGAVGGATAKHRGEGQKAVAAEVALAPTEDLSSKVAHGVLLLLVDGLQEESQAVVEGKLASPAVAVAAAEEASPAVVVLAVEAFSTAHVRPVLEHQHHLPSHLHHWPSHAPVLHLPPSHAPVLHLPSSGVDGQVVVAAEDAAWEVAGFCWPAACLFGSLALVRHVWLRPWLATTRLGPTCFRHCSCLLL</sequence>
<dbReference type="AlphaFoldDB" id="A0A1Q9ERG5"/>
<feature type="chain" id="PRO_5012186864" evidence="1">
    <location>
        <begin position="26"/>
        <end position="274"/>
    </location>
</feature>
<evidence type="ECO:0000313" key="3">
    <source>
        <dbReference type="Proteomes" id="UP000186817"/>
    </source>
</evidence>
<name>A0A1Q9ERG5_SYMMI</name>
<feature type="signal peptide" evidence="1">
    <location>
        <begin position="1"/>
        <end position="25"/>
    </location>
</feature>
<reference evidence="2 3" key="1">
    <citation type="submission" date="2016-02" db="EMBL/GenBank/DDBJ databases">
        <title>Genome analysis of coral dinoflagellate symbionts highlights evolutionary adaptations to a symbiotic lifestyle.</title>
        <authorList>
            <person name="Aranda M."/>
            <person name="Li Y."/>
            <person name="Liew Y.J."/>
            <person name="Baumgarten S."/>
            <person name="Simakov O."/>
            <person name="Wilson M."/>
            <person name="Piel J."/>
            <person name="Ashoor H."/>
            <person name="Bougouffa S."/>
            <person name="Bajic V.B."/>
            <person name="Ryu T."/>
            <person name="Ravasi T."/>
            <person name="Bayer T."/>
            <person name="Micklem G."/>
            <person name="Kim H."/>
            <person name="Bhak J."/>
            <person name="Lajeunesse T.C."/>
            <person name="Voolstra C.R."/>
        </authorList>
    </citation>
    <scope>NUCLEOTIDE SEQUENCE [LARGE SCALE GENOMIC DNA]</scope>
    <source>
        <strain evidence="2 3">CCMP2467</strain>
    </source>
</reference>
<protein>
    <submittedName>
        <fullName evidence="2">Uncharacterized protein</fullName>
    </submittedName>
</protein>
<evidence type="ECO:0000256" key="1">
    <source>
        <dbReference type="SAM" id="SignalP"/>
    </source>
</evidence>
<evidence type="ECO:0000313" key="2">
    <source>
        <dbReference type="EMBL" id="OLQ10010.1"/>
    </source>
</evidence>
<gene>
    <name evidence="2" type="ORF">AK812_SmicGene6309</name>
</gene>
<comment type="caution">
    <text evidence="2">The sequence shown here is derived from an EMBL/GenBank/DDBJ whole genome shotgun (WGS) entry which is preliminary data.</text>
</comment>
<keyword evidence="3" id="KW-1185">Reference proteome</keyword>
<proteinExistence type="predicted"/>